<accession>A0A1M7ZM66</accession>
<evidence type="ECO:0000313" key="3">
    <source>
        <dbReference type="EMBL" id="SHO65985.1"/>
    </source>
</evidence>
<dbReference type="GO" id="GO:0016020">
    <property type="term" value="C:membrane"/>
    <property type="evidence" value="ECO:0007669"/>
    <property type="project" value="InterPro"/>
</dbReference>
<feature type="compositionally biased region" description="Low complexity" evidence="1">
    <location>
        <begin position="18"/>
        <end position="27"/>
    </location>
</feature>
<keyword evidence="2" id="KW-0472">Membrane</keyword>
<dbReference type="AlphaFoldDB" id="A0A1M7ZM66"/>
<sequence length="351" mass="35898">MNGRAPSNARGTKSGKTAGMSAGAMAAADRKPPRLGSGQGRGAALGRKVLGRGAASAPIVPAASVPGRALTLVVAIMSYLACLTIGAVTVVQGAATDWSRDLTREVTIQVRPVDGVDMGEALDRASSIASAAPGIGTVQVLSNDETRALLQPWLGSGLDLDALPVPRLISVQVADPAKADLPALGAEIAQRVKGASLDDHSAWSAHMAAMAASVVAGGLIVLALVMTAMMLCVVFATRAAMAANREVVEVLHFVGAESRFIAREFQRHFWRLGLRGGLFGGGMAVVTYLAIGFADRNGAGTPEADQAHALFGSLSVGWLGYLATVLVAAFAAFLAAATSRLAVQGHLSRLS</sequence>
<evidence type="ECO:0000256" key="2">
    <source>
        <dbReference type="SAM" id="Phobius"/>
    </source>
</evidence>
<feature type="transmembrane region" description="Helical" evidence="2">
    <location>
        <begin position="207"/>
        <end position="236"/>
    </location>
</feature>
<dbReference type="GO" id="GO:0032153">
    <property type="term" value="C:cell division site"/>
    <property type="evidence" value="ECO:0007669"/>
    <property type="project" value="TreeGrafter"/>
</dbReference>
<dbReference type="Proteomes" id="UP000186406">
    <property type="component" value="Unassembled WGS sequence"/>
</dbReference>
<dbReference type="EMBL" id="FRXO01000005">
    <property type="protein sequence ID" value="SHO65985.1"/>
    <property type="molecule type" value="Genomic_DNA"/>
</dbReference>
<proteinExistence type="predicted"/>
<feature type="transmembrane region" description="Helical" evidence="2">
    <location>
        <begin position="69"/>
        <end position="95"/>
    </location>
</feature>
<organism evidence="3 4">
    <name type="scientific">Pseudoxanthobacter soli DSM 19599</name>
    <dbReference type="NCBI Taxonomy" id="1123029"/>
    <lineage>
        <taxon>Bacteria</taxon>
        <taxon>Pseudomonadati</taxon>
        <taxon>Pseudomonadota</taxon>
        <taxon>Alphaproteobacteria</taxon>
        <taxon>Hyphomicrobiales</taxon>
        <taxon>Segnochrobactraceae</taxon>
        <taxon>Pseudoxanthobacter</taxon>
    </lineage>
</organism>
<keyword evidence="2" id="KW-0812">Transmembrane</keyword>
<keyword evidence="3" id="KW-0132">Cell division</keyword>
<protein>
    <submittedName>
        <fullName evidence="3">Cell division transport system permease protein</fullName>
    </submittedName>
</protein>
<keyword evidence="4" id="KW-1185">Reference proteome</keyword>
<dbReference type="RefSeq" id="WP_210215446.1">
    <property type="nucleotide sequence ID" value="NZ_FRXO01000005.1"/>
</dbReference>
<name>A0A1M7ZM66_9HYPH</name>
<keyword evidence="2" id="KW-1133">Transmembrane helix</keyword>
<feature type="transmembrane region" description="Helical" evidence="2">
    <location>
        <begin position="272"/>
        <end position="291"/>
    </location>
</feature>
<dbReference type="PANTHER" id="PTHR47755">
    <property type="entry name" value="CELL DIVISION PROTEIN FTSX"/>
    <property type="match status" value="1"/>
</dbReference>
<dbReference type="InterPro" id="IPR004513">
    <property type="entry name" value="FtsX"/>
</dbReference>
<gene>
    <name evidence="3" type="ORF">SAMN02745172_02634</name>
</gene>
<evidence type="ECO:0000313" key="4">
    <source>
        <dbReference type="Proteomes" id="UP000186406"/>
    </source>
</evidence>
<evidence type="ECO:0000256" key="1">
    <source>
        <dbReference type="SAM" id="MobiDB-lite"/>
    </source>
</evidence>
<reference evidence="3 4" key="1">
    <citation type="submission" date="2016-12" db="EMBL/GenBank/DDBJ databases">
        <authorList>
            <person name="Song W.-J."/>
            <person name="Kurnit D.M."/>
        </authorList>
    </citation>
    <scope>NUCLEOTIDE SEQUENCE [LARGE SCALE GENOMIC DNA]</scope>
    <source>
        <strain evidence="3 4">DSM 19599</strain>
    </source>
</reference>
<dbReference type="PANTHER" id="PTHR47755:SF1">
    <property type="entry name" value="CELL DIVISION PROTEIN FTSX"/>
    <property type="match status" value="1"/>
</dbReference>
<dbReference type="STRING" id="1123029.SAMN02745172_02634"/>
<dbReference type="GO" id="GO:0051301">
    <property type="term" value="P:cell division"/>
    <property type="evidence" value="ECO:0007669"/>
    <property type="project" value="UniProtKB-KW"/>
</dbReference>
<feature type="transmembrane region" description="Helical" evidence="2">
    <location>
        <begin position="318"/>
        <end position="343"/>
    </location>
</feature>
<keyword evidence="3" id="KW-0131">Cell cycle</keyword>
<feature type="region of interest" description="Disordered" evidence="1">
    <location>
        <begin position="1"/>
        <end position="43"/>
    </location>
</feature>